<feature type="domain" description="HAMP" evidence="17">
    <location>
        <begin position="104"/>
        <end position="161"/>
    </location>
</feature>
<evidence type="ECO:0000256" key="7">
    <source>
        <dbReference type="ARBA" id="ARBA00022692"/>
    </source>
</evidence>
<evidence type="ECO:0000256" key="3">
    <source>
        <dbReference type="ARBA" id="ARBA00006402"/>
    </source>
</evidence>
<dbReference type="SUPFAM" id="SSF52172">
    <property type="entry name" value="CheY-like"/>
    <property type="match status" value="1"/>
</dbReference>
<evidence type="ECO:0000256" key="1">
    <source>
        <dbReference type="ARBA" id="ARBA00000085"/>
    </source>
</evidence>
<reference evidence="19" key="1">
    <citation type="submission" date="2019-04" db="EMBL/GenBank/DDBJ databases">
        <title>Nocardioides xinjiangensis sp. nov.</title>
        <authorList>
            <person name="Liu S."/>
        </authorList>
    </citation>
    <scope>NUCLEOTIDE SEQUENCE [LARGE SCALE GENOMIC DNA]</scope>
    <source>
        <strain evidence="19">18</strain>
    </source>
</reference>
<comment type="caution">
    <text evidence="18">The sequence shown here is derived from an EMBL/GenBank/DDBJ whole genome shotgun (WGS) entry which is preliminary data.</text>
</comment>
<evidence type="ECO:0000256" key="4">
    <source>
        <dbReference type="ARBA" id="ARBA00012438"/>
    </source>
</evidence>
<keyword evidence="10" id="KW-0902">Two-component regulatory system</keyword>
<feature type="domain" description="Histidine kinase" evidence="15">
    <location>
        <begin position="1050"/>
        <end position="1283"/>
    </location>
</feature>
<comment type="similarity">
    <text evidence="3">In the N-terminal section; belongs to the phytochrome family.</text>
</comment>
<dbReference type="GO" id="GO:0000155">
    <property type="term" value="F:phosphorelay sensor kinase activity"/>
    <property type="evidence" value="ECO:0007669"/>
    <property type="project" value="InterPro"/>
</dbReference>
<dbReference type="SMART" id="SM00304">
    <property type="entry name" value="HAMP"/>
    <property type="match status" value="9"/>
</dbReference>
<dbReference type="PROSITE" id="PS50110">
    <property type="entry name" value="RESPONSE_REGULATORY"/>
    <property type="match status" value="1"/>
</dbReference>
<gene>
    <name evidence="18" type="ORF">FAB82_13965</name>
</gene>
<comment type="catalytic activity">
    <reaction evidence="1">
        <text>ATP + protein L-histidine = ADP + protein N-phospho-L-histidine.</text>
        <dbReference type="EC" id="2.7.13.3"/>
    </reaction>
</comment>
<keyword evidence="19" id="KW-1185">Reference proteome</keyword>
<dbReference type="CDD" id="cd06225">
    <property type="entry name" value="HAMP"/>
    <property type="match status" value="8"/>
</dbReference>
<evidence type="ECO:0000259" key="15">
    <source>
        <dbReference type="PROSITE" id="PS50109"/>
    </source>
</evidence>
<feature type="domain" description="HAMP" evidence="17">
    <location>
        <begin position="19"/>
        <end position="64"/>
    </location>
</feature>
<feature type="coiled-coil region" evidence="13">
    <location>
        <begin position="978"/>
        <end position="1043"/>
    </location>
</feature>
<name>A0A4S8Q9N3_9ACTN</name>
<evidence type="ECO:0000259" key="17">
    <source>
        <dbReference type="PROSITE" id="PS50885"/>
    </source>
</evidence>
<dbReference type="Pfam" id="PF00072">
    <property type="entry name" value="Response_reg"/>
    <property type="match status" value="1"/>
</dbReference>
<dbReference type="InterPro" id="IPR003018">
    <property type="entry name" value="GAF"/>
</dbReference>
<evidence type="ECO:0000256" key="2">
    <source>
        <dbReference type="ARBA" id="ARBA00004236"/>
    </source>
</evidence>
<evidence type="ECO:0000256" key="5">
    <source>
        <dbReference type="ARBA" id="ARBA00022553"/>
    </source>
</evidence>
<evidence type="ECO:0000256" key="9">
    <source>
        <dbReference type="ARBA" id="ARBA00022989"/>
    </source>
</evidence>
<proteinExistence type="inferred from homology"/>
<dbReference type="Gene3D" id="3.30.450.40">
    <property type="match status" value="1"/>
</dbReference>
<dbReference type="InterPro" id="IPR005467">
    <property type="entry name" value="His_kinase_dom"/>
</dbReference>
<evidence type="ECO:0000256" key="12">
    <source>
        <dbReference type="PROSITE-ProRule" id="PRU00169"/>
    </source>
</evidence>
<feature type="domain" description="HAMP" evidence="17">
    <location>
        <begin position="477"/>
        <end position="529"/>
    </location>
</feature>
<dbReference type="InterPro" id="IPR003594">
    <property type="entry name" value="HATPase_dom"/>
</dbReference>
<dbReference type="SUPFAM" id="SSF55781">
    <property type="entry name" value="GAF domain-like"/>
    <property type="match status" value="1"/>
</dbReference>
<dbReference type="Pfam" id="PF13185">
    <property type="entry name" value="GAF_2"/>
    <property type="match status" value="1"/>
</dbReference>
<keyword evidence="9" id="KW-1133">Transmembrane helix</keyword>
<evidence type="ECO:0000256" key="14">
    <source>
        <dbReference type="SAM" id="MobiDB-lite"/>
    </source>
</evidence>
<dbReference type="InterPro" id="IPR011006">
    <property type="entry name" value="CheY-like_superfamily"/>
</dbReference>
<dbReference type="SUPFAM" id="SSF58104">
    <property type="entry name" value="Methyl-accepting chemotaxis protein (MCP) signaling domain"/>
    <property type="match status" value="3"/>
</dbReference>
<dbReference type="Gene3D" id="1.20.120.1530">
    <property type="match status" value="5"/>
</dbReference>
<feature type="region of interest" description="Disordered" evidence="14">
    <location>
        <begin position="1447"/>
        <end position="1467"/>
    </location>
</feature>
<keyword evidence="8" id="KW-0418">Kinase</keyword>
<dbReference type="SMART" id="SM00448">
    <property type="entry name" value="REC"/>
    <property type="match status" value="1"/>
</dbReference>
<dbReference type="Pfam" id="PF00672">
    <property type="entry name" value="HAMP"/>
    <property type="match status" value="7"/>
</dbReference>
<keyword evidence="6" id="KW-0808">Transferase</keyword>
<dbReference type="Gene3D" id="1.10.287.950">
    <property type="entry name" value="Methyl-accepting chemotaxis protein"/>
    <property type="match status" value="1"/>
</dbReference>
<organism evidence="18 19">
    <name type="scientific">Glycomyces buryatensis</name>
    <dbReference type="NCBI Taxonomy" id="2570927"/>
    <lineage>
        <taxon>Bacteria</taxon>
        <taxon>Bacillati</taxon>
        <taxon>Actinomycetota</taxon>
        <taxon>Actinomycetes</taxon>
        <taxon>Glycomycetales</taxon>
        <taxon>Glycomycetaceae</taxon>
        <taxon>Glycomyces</taxon>
    </lineage>
</organism>
<dbReference type="RefSeq" id="WP_136535146.1">
    <property type="nucleotide sequence ID" value="NZ_STGY01000054.1"/>
</dbReference>
<dbReference type="CDD" id="cd17546">
    <property type="entry name" value="REC_hyHK_CKI1_RcsC-like"/>
    <property type="match status" value="1"/>
</dbReference>
<dbReference type="Gene3D" id="3.40.50.2300">
    <property type="match status" value="1"/>
</dbReference>
<dbReference type="InterPro" id="IPR036890">
    <property type="entry name" value="HATPase_C_sf"/>
</dbReference>
<comment type="subcellular location">
    <subcellularLocation>
        <location evidence="2">Cell membrane</location>
    </subcellularLocation>
</comment>
<feature type="modified residue" description="4-aspartylphosphate" evidence="12">
    <location>
        <position position="1378"/>
    </location>
</feature>
<dbReference type="Pfam" id="PF18947">
    <property type="entry name" value="HAMP_2"/>
    <property type="match status" value="1"/>
</dbReference>
<dbReference type="SMART" id="SM00387">
    <property type="entry name" value="HATPase_c"/>
    <property type="match status" value="1"/>
</dbReference>
<feature type="domain" description="HAMP" evidence="17">
    <location>
        <begin position="385"/>
        <end position="437"/>
    </location>
</feature>
<dbReference type="InterPro" id="IPR036097">
    <property type="entry name" value="HisK_dim/P_sf"/>
</dbReference>
<evidence type="ECO:0000313" key="18">
    <source>
        <dbReference type="EMBL" id="THV40950.1"/>
    </source>
</evidence>
<evidence type="ECO:0000313" key="19">
    <source>
        <dbReference type="Proteomes" id="UP000308760"/>
    </source>
</evidence>
<dbReference type="Proteomes" id="UP000308760">
    <property type="component" value="Unassembled WGS sequence"/>
</dbReference>
<dbReference type="EC" id="2.7.13.3" evidence="4"/>
<evidence type="ECO:0000256" key="13">
    <source>
        <dbReference type="SAM" id="Coils"/>
    </source>
</evidence>
<dbReference type="FunFam" id="3.30.565.10:FF:000010">
    <property type="entry name" value="Sensor histidine kinase RcsC"/>
    <property type="match status" value="1"/>
</dbReference>
<keyword evidence="5 12" id="KW-0597">Phosphoprotein</keyword>
<feature type="domain" description="HAMP" evidence="17">
    <location>
        <begin position="569"/>
        <end position="621"/>
    </location>
</feature>
<dbReference type="OrthoDB" id="9810730at2"/>
<evidence type="ECO:0000256" key="11">
    <source>
        <dbReference type="ARBA" id="ARBA00074306"/>
    </source>
</evidence>
<keyword evidence="9" id="KW-0472">Membrane</keyword>
<dbReference type="PRINTS" id="PR00344">
    <property type="entry name" value="BCTRLSENSOR"/>
</dbReference>
<sequence length="1467" mass="156480">MTDTASGAARPAADESDVLRSLADALGAVERGDFSVRLPRGEGLAGEVVDRFNAVVEQADRQTRDLALIARVVGQEGSWNHRLDIEHLDGGWSDGAASVNRLVEELVRPTTELGRVLEAVAAGDLTQEAALEIEGKQLRGEFRRLGETVNQMVGLLRSFAGEVTRVSKEVGTDGILGGQADVQGVSGTWRSLTDAVNTMASNLTDQVRSISTVTQAIAEGDLNQKITVKASGEVAELADTINSLTETLQIFAGEVTRVAREVGTEGRLGGQAQVPGVSGTWKNLTDNVNSMASSLTDQVRDIAKVTSAVARGDLNQKIAVPAQGEILELKTIVNTMVDQLSNFADEVTRVAKEVGTDGRLGGQAQVFGVSGTWRDLTQNVNQLAGNLTEQVRNIAKVTSAVAAGDLNQKITVKASGEIAEVKNTVNTMVDQLSSFADEVTRVAREVGSQGRLGGQANVQGVSGTWKDLTDNVNLMASNLTAQVRNISSVATAVAAGDLGRQITVDAQGEMLELKSTMNSMVNQLSQFADEVTRVAREVGTDGKLGGQANVQGVSGIWEALTDNVNGMASNLTAQVRNISSVATAVARGDLSRQITVDAQGEMLELKSTMNSMVEQLSQFSYEVTRVAREVGTEGILGGQASVPGVSGTWKDLTDNVNSMATNLTLQVRNIAEVTTAVARGDLTGQITVDAQGEFLEMKNTVNTMVNQLSSFAGEVTRVAREVGVEGNLGGQAEVAGVEGTWLALTRNVNSLAATLTLQLRAIANVAHAVARGDLTQSVDFEAAGEIADLTESINQMITALRDKTRQNTDVDWLNSNLARISSLLQGRRGVEEVTRMVLDEVTTLIDAQTSTFYVRHEDITGNVSYRLNAVYGHPSPGEKVVIADNEGMVGQAAASKRTIHLHDIPEGYLEISSGLGQATPTDLIILPVQFGDKVRGVIEFASFNTYSGLHKKFLDSLAPNVGVTLATIEGNARTEVLLRESQRMAGELRAQSERLQETNIELEDKAALLSAQNKAIEVKNLEVESARQDIEEKAEQLAQASKYKSEFLANVSHELRTPLNSLLLLARLLSENADNNLSDRQIEFARTIHNAGTDLLTLIDDILDLSKIEAGRMDVAVHSVDLGEVLGDIESTFRPQADDKQLDFKIDVGPGVPATLKTDGQKFQQVLRNLLSNAVKFTRSGSVTLAARRVPADLRFDSPHLNSAAERVAFSVIDTGIGVPENKKTIIFEPFQQADGTTRRNFGGTGLGLSISKSLSQMLGGDVFIEHTGSGGSKFSFVIPAEIDTDGDFQSIRAELPLPVEEPGPTILTGAPETPSSSAAAADLDGATVLIVDDDIRNVFALTAALELHGIDVHYAENGADGIDALQHHTDIDIVLMDSMMPGMDGNETTRVIRRMSQFEDLPIIFLTAQALAEQREKSVEAGASAYLTKPVDLDLLLDTMAQWIGPDSPARASGGDNGGPTQGEHA</sequence>
<dbReference type="Pfam" id="PF00512">
    <property type="entry name" value="HisKA"/>
    <property type="match status" value="1"/>
</dbReference>
<evidence type="ECO:0000259" key="16">
    <source>
        <dbReference type="PROSITE" id="PS50110"/>
    </source>
</evidence>
<dbReference type="CDD" id="cd16922">
    <property type="entry name" value="HATPase_EvgS-ArcB-TorS-like"/>
    <property type="match status" value="1"/>
</dbReference>
<evidence type="ECO:0000256" key="8">
    <source>
        <dbReference type="ARBA" id="ARBA00022777"/>
    </source>
</evidence>
<evidence type="ECO:0000256" key="10">
    <source>
        <dbReference type="ARBA" id="ARBA00023012"/>
    </source>
</evidence>
<protein>
    <recommendedName>
        <fullName evidence="11">Circadian input-output histidine kinase CikA</fullName>
        <ecNumber evidence="4">2.7.13.3</ecNumber>
    </recommendedName>
</protein>
<dbReference type="Gene3D" id="1.10.287.130">
    <property type="match status" value="1"/>
</dbReference>
<dbReference type="SUPFAM" id="SSF55874">
    <property type="entry name" value="ATPase domain of HSP90 chaperone/DNA topoisomerase II/histidine kinase"/>
    <property type="match status" value="1"/>
</dbReference>
<accession>A0A4S8Q9N3</accession>
<dbReference type="Pfam" id="PF02518">
    <property type="entry name" value="HATPase_c"/>
    <property type="match status" value="1"/>
</dbReference>
<dbReference type="SUPFAM" id="SSF47384">
    <property type="entry name" value="Homodimeric domain of signal transducing histidine kinase"/>
    <property type="match status" value="1"/>
</dbReference>
<dbReference type="InterPro" id="IPR001789">
    <property type="entry name" value="Sig_transdc_resp-reg_receiver"/>
</dbReference>
<evidence type="ECO:0000256" key="6">
    <source>
        <dbReference type="ARBA" id="ARBA00022679"/>
    </source>
</evidence>
<dbReference type="CDD" id="cd00082">
    <property type="entry name" value="HisKA"/>
    <property type="match status" value="1"/>
</dbReference>
<feature type="domain" description="Response regulatory" evidence="16">
    <location>
        <begin position="1328"/>
        <end position="1445"/>
    </location>
</feature>
<reference evidence="18 19" key="2">
    <citation type="submission" date="2019-05" db="EMBL/GenBank/DDBJ databases">
        <title>Glycomyces buryatensis sp. nov.</title>
        <authorList>
            <person name="Nikitina E."/>
        </authorList>
    </citation>
    <scope>NUCLEOTIDE SEQUENCE [LARGE SCALE GENOMIC DNA]</scope>
    <source>
        <strain evidence="18 19">18</strain>
    </source>
</reference>
<dbReference type="GO" id="GO:0005886">
    <property type="term" value="C:plasma membrane"/>
    <property type="evidence" value="ECO:0007669"/>
    <property type="project" value="UniProtKB-SubCell"/>
</dbReference>
<feature type="domain" description="HAMP" evidence="17">
    <location>
        <begin position="201"/>
        <end position="253"/>
    </location>
</feature>
<dbReference type="InterPro" id="IPR003660">
    <property type="entry name" value="HAMP_dom"/>
</dbReference>
<dbReference type="PROSITE" id="PS50109">
    <property type="entry name" value="HIS_KIN"/>
    <property type="match status" value="1"/>
</dbReference>
<feature type="compositionally biased region" description="Gly residues" evidence="14">
    <location>
        <begin position="1456"/>
        <end position="1467"/>
    </location>
</feature>
<feature type="domain" description="HAMP" evidence="17">
    <location>
        <begin position="661"/>
        <end position="713"/>
    </location>
</feature>
<dbReference type="Gene3D" id="3.30.565.10">
    <property type="entry name" value="Histidine kinase-like ATPase, C-terminal domain"/>
    <property type="match status" value="1"/>
</dbReference>
<dbReference type="InterPro" id="IPR004358">
    <property type="entry name" value="Sig_transdc_His_kin-like_C"/>
</dbReference>
<keyword evidence="13" id="KW-0175">Coiled coil</keyword>
<dbReference type="EMBL" id="STGY01000054">
    <property type="protein sequence ID" value="THV40950.1"/>
    <property type="molecule type" value="Genomic_DNA"/>
</dbReference>
<dbReference type="InterPro" id="IPR003661">
    <property type="entry name" value="HisK_dim/P_dom"/>
</dbReference>
<dbReference type="SMART" id="SM00388">
    <property type="entry name" value="HisKA"/>
    <property type="match status" value="1"/>
</dbReference>
<dbReference type="PANTHER" id="PTHR45339:SF1">
    <property type="entry name" value="HYBRID SIGNAL TRANSDUCTION HISTIDINE KINASE J"/>
    <property type="match status" value="1"/>
</dbReference>
<dbReference type="PROSITE" id="PS50885">
    <property type="entry name" value="HAMP"/>
    <property type="match status" value="9"/>
</dbReference>
<dbReference type="FunFam" id="1.20.120.1530:FF:000002">
    <property type="entry name" value="Two-component osmosensing histidine kinase"/>
    <property type="match status" value="4"/>
</dbReference>
<dbReference type="PANTHER" id="PTHR45339">
    <property type="entry name" value="HYBRID SIGNAL TRANSDUCTION HISTIDINE KINASE J"/>
    <property type="match status" value="1"/>
</dbReference>
<feature type="domain" description="HAMP" evidence="17">
    <location>
        <begin position="753"/>
        <end position="805"/>
    </location>
</feature>
<dbReference type="InterPro" id="IPR029016">
    <property type="entry name" value="GAF-like_dom_sf"/>
</dbReference>
<keyword evidence="7" id="KW-0812">Transmembrane</keyword>
<feature type="domain" description="HAMP" evidence="17">
    <location>
        <begin position="293"/>
        <end position="345"/>
    </location>
</feature>